<dbReference type="GO" id="GO:0005829">
    <property type="term" value="C:cytosol"/>
    <property type="evidence" value="ECO:0007669"/>
    <property type="project" value="TreeGrafter"/>
</dbReference>
<dbReference type="InterPro" id="IPR051198">
    <property type="entry name" value="BchE-like"/>
</dbReference>
<comment type="cofactor">
    <cofactor evidence="1">
        <name>[4Fe-4S] cluster</name>
        <dbReference type="ChEBI" id="CHEBI:49883"/>
    </cofactor>
</comment>
<dbReference type="AlphaFoldDB" id="A0A2N5ZG31"/>
<evidence type="ECO:0000259" key="6">
    <source>
        <dbReference type="PROSITE" id="PS51918"/>
    </source>
</evidence>
<evidence type="ECO:0000256" key="5">
    <source>
        <dbReference type="ARBA" id="ARBA00023014"/>
    </source>
</evidence>
<keyword evidence="2" id="KW-0949">S-adenosyl-L-methionine</keyword>
<dbReference type="PANTHER" id="PTHR43409">
    <property type="entry name" value="ANAEROBIC MAGNESIUM-PROTOPORPHYRIN IX MONOMETHYL ESTER CYCLASE-RELATED"/>
    <property type="match status" value="1"/>
</dbReference>
<evidence type="ECO:0000256" key="2">
    <source>
        <dbReference type="ARBA" id="ARBA00022691"/>
    </source>
</evidence>
<dbReference type="InterPro" id="IPR023404">
    <property type="entry name" value="rSAM_horseshoe"/>
</dbReference>
<dbReference type="Pfam" id="PF04055">
    <property type="entry name" value="Radical_SAM"/>
    <property type="match status" value="1"/>
</dbReference>
<dbReference type="InterPro" id="IPR034466">
    <property type="entry name" value="Methyltransferase_Class_B"/>
</dbReference>
<sequence>MIRPKVYLLYIPDERSGDHENLIFPNGLYYIYANLLDNDIDCDLIMLFRSNIEEFSDILESGDVIGISVNSGNVRDSLLASEYLKVFSNERSLELDIVMGGPFISLMEDSVLESVEYVDRFFKNESEYTFTDYVKNRSSRKSLPKIIRSERIRKLDEMMIPSQKGLIYSNIMTSRGCPGRCTFCSSKLLWKRRVYFRSAESVFQEMSTLYENGVDYFVFSDDTFTMKKSRLKKLFTLINESSMRIVFDFRSRADYMDEEMIKLLAEAGAVSVSLGIESADEKVLSILKKDIDLKKAEKAVRLCNENGIRTNLFFIVGCPGEDESSIEKNIDFIKKVSPDWITVYGLHFFPGTELTEEFLVGHDWLSHDKTIYYKDLEIIKKRKKLMLESLNRKNQKYLASNIPKGKLYRSMFWKFDLMASASDDKKEAQKLLERSLKLYPSPEVMYKLAIIKDDEKLMKKALKKFIFQKENDIRKDLSFIKSCAMIFEENGLFELYNETLQEIEFLEMNRQD</sequence>
<accession>A0A2N5ZG31</accession>
<evidence type="ECO:0000256" key="1">
    <source>
        <dbReference type="ARBA" id="ARBA00001966"/>
    </source>
</evidence>
<dbReference type="Gene3D" id="3.80.30.20">
    <property type="entry name" value="tm_1862 like domain"/>
    <property type="match status" value="1"/>
</dbReference>
<dbReference type="Gene3D" id="3.40.50.280">
    <property type="entry name" value="Cobalamin-binding domain"/>
    <property type="match status" value="1"/>
</dbReference>
<dbReference type="Proteomes" id="UP000234857">
    <property type="component" value="Unassembled WGS sequence"/>
</dbReference>
<dbReference type="InterPro" id="IPR007197">
    <property type="entry name" value="rSAM"/>
</dbReference>
<dbReference type="SFLD" id="SFLDG01123">
    <property type="entry name" value="methyltransferase_(Class_B)"/>
    <property type="match status" value="1"/>
</dbReference>
<dbReference type="PROSITE" id="PS51918">
    <property type="entry name" value="RADICAL_SAM"/>
    <property type="match status" value="1"/>
</dbReference>
<comment type="caution">
    <text evidence="7">The sequence shown here is derived from an EMBL/GenBank/DDBJ whole genome shotgun (WGS) entry which is preliminary data.</text>
</comment>
<dbReference type="GO" id="GO:0051539">
    <property type="term" value="F:4 iron, 4 sulfur cluster binding"/>
    <property type="evidence" value="ECO:0007669"/>
    <property type="project" value="UniProtKB-KW"/>
</dbReference>
<dbReference type="SFLD" id="SFLDS00029">
    <property type="entry name" value="Radical_SAM"/>
    <property type="match status" value="1"/>
</dbReference>
<dbReference type="SMART" id="SM00729">
    <property type="entry name" value="Elp3"/>
    <property type="match status" value="1"/>
</dbReference>
<dbReference type="PANTHER" id="PTHR43409:SF16">
    <property type="entry name" value="SLR0320 PROTEIN"/>
    <property type="match status" value="1"/>
</dbReference>
<dbReference type="SFLD" id="SFLDG01082">
    <property type="entry name" value="B12-binding_domain_containing"/>
    <property type="match status" value="1"/>
</dbReference>
<evidence type="ECO:0000256" key="3">
    <source>
        <dbReference type="ARBA" id="ARBA00022723"/>
    </source>
</evidence>
<feature type="domain" description="Radical SAM core" evidence="6">
    <location>
        <begin position="163"/>
        <end position="388"/>
    </location>
</feature>
<dbReference type="InterPro" id="IPR058240">
    <property type="entry name" value="rSAM_sf"/>
</dbReference>
<organism evidence="7 8">
    <name type="scientific">Muiribacterium halophilum</name>
    <dbReference type="NCBI Taxonomy" id="2053465"/>
    <lineage>
        <taxon>Bacteria</taxon>
        <taxon>Candidatus Muiribacteriota</taxon>
        <taxon>Candidatus Muiribacteriia</taxon>
        <taxon>Candidatus Muiribacteriales</taxon>
        <taxon>Candidatus Muiribacteriaceae</taxon>
        <taxon>Candidatus Muiribacterium</taxon>
    </lineage>
</organism>
<keyword evidence="3" id="KW-0479">Metal-binding</keyword>
<name>A0A2N5ZG31_MUIH1</name>
<evidence type="ECO:0000256" key="4">
    <source>
        <dbReference type="ARBA" id="ARBA00023004"/>
    </source>
</evidence>
<reference evidence="7 8" key="1">
    <citation type="submission" date="2017-11" db="EMBL/GenBank/DDBJ databases">
        <title>Genome-resolved metagenomics identifies genetic mobility, metabolic interactions, and unexpected diversity in perchlorate-reducing communities.</title>
        <authorList>
            <person name="Barnum T.P."/>
            <person name="Figueroa I.A."/>
            <person name="Carlstrom C.I."/>
            <person name="Lucas L.N."/>
            <person name="Engelbrektson A.L."/>
            <person name="Coates J.D."/>
        </authorList>
    </citation>
    <scope>NUCLEOTIDE SEQUENCE [LARGE SCALE GENOMIC DNA]</scope>
    <source>
        <strain evidence="7">BM706</strain>
    </source>
</reference>
<dbReference type="CDD" id="cd01335">
    <property type="entry name" value="Radical_SAM"/>
    <property type="match status" value="1"/>
</dbReference>
<protein>
    <recommendedName>
        <fullName evidence="6">Radical SAM core domain-containing protein</fullName>
    </recommendedName>
</protein>
<dbReference type="GO" id="GO:0046872">
    <property type="term" value="F:metal ion binding"/>
    <property type="evidence" value="ECO:0007669"/>
    <property type="project" value="UniProtKB-KW"/>
</dbReference>
<dbReference type="InterPro" id="IPR006638">
    <property type="entry name" value="Elp3/MiaA/NifB-like_rSAM"/>
</dbReference>
<evidence type="ECO:0000313" key="7">
    <source>
        <dbReference type="EMBL" id="PLX17670.1"/>
    </source>
</evidence>
<dbReference type="SUPFAM" id="SSF102114">
    <property type="entry name" value="Radical SAM enzymes"/>
    <property type="match status" value="1"/>
</dbReference>
<keyword evidence="5" id="KW-0411">Iron-sulfur</keyword>
<gene>
    <name evidence="7" type="ORF">C0601_06475</name>
</gene>
<dbReference type="EMBL" id="PKTG01000083">
    <property type="protein sequence ID" value="PLX17670.1"/>
    <property type="molecule type" value="Genomic_DNA"/>
</dbReference>
<proteinExistence type="predicted"/>
<dbReference type="GO" id="GO:0003824">
    <property type="term" value="F:catalytic activity"/>
    <property type="evidence" value="ECO:0007669"/>
    <property type="project" value="InterPro"/>
</dbReference>
<evidence type="ECO:0000313" key="8">
    <source>
        <dbReference type="Proteomes" id="UP000234857"/>
    </source>
</evidence>
<keyword evidence="4" id="KW-0408">Iron</keyword>